<sequence>MVEKYGHNLCINFTQFINLLRLDLVLGIVHKTLATLTMISWRISRTSFRPARRNPRSQEMPSLLISLITRPIVRS</sequence>
<dbReference type="Proteomes" id="UP000199073">
    <property type="component" value="Unassembled WGS sequence"/>
</dbReference>
<protein>
    <submittedName>
        <fullName evidence="1">Uncharacterized protein</fullName>
    </submittedName>
</protein>
<proteinExistence type="predicted"/>
<reference evidence="1 2" key="1">
    <citation type="submission" date="2016-10" db="EMBL/GenBank/DDBJ databases">
        <authorList>
            <person name="de Groot N.N."/>
        </authorList>
    </citation>
    <scope>NUCLEOTIDE SEQUENCE [LARGE SCALE GENOMIC DNA]</scope>
    <source>
        <strain evidence="1 2">DSM 12130</strain>
    </source>
</reference>
<keyword evidence="2" id="KW-1185">Reference proteome</keyword>
<name>A0A1H0RXP3_9BACT</name>
<accession>A0A1H0RXP3</accession>
<evidence type="ECO:0000313" key="1">
    <source>
        <dbReference type="EMBL" id="SDP34145.1"/>
    </source>
</evidence>
<evidence type="ECO:0000313" key="2">
    <source>
        <dbReference type="Proteomes" id="UP000199073"/>
    </source>
</evidence>
<organism evidence="1 2">
    <name type="scientific">Desulforhopalus singaporensis</name>
    <dbReference type="NCBI Taxonomy" id="91360"/>
    <lineage>
        <taxon>Bacteria</taxon>
        <taxon>Pseudomonadati</taxon>
        <taxon>Thermodesulfobacteriota</taxon>
        <taxon>Desulfobulbia</taxon>
        <taxon>Desulfobulbales</taxon>
        <taxon>Desulfocapsaceae</taxon>
        <taxon>Desulforhopalus</taxon>
    </lineage>
</organism>
<gene>
    <name evidence="1" type="ORF">SAMN05660330_02467</name>
</gene>
<dbReference type="AlphaFoldDB" id="A0A1H0RXP3"/>
<dbReference type="EMBL" id="FNJI01000016">
    <property type="protein sequence ID" value="SDP34145.1"/>
    <property type="molecule type" value="Genomic_DNA"/>
</dbReference>